<organism evidence="1 2">
    <name type="scientific">Fervidibacillus halotolerans</name>
    <dbReference type="NCBI Taxonomy" id="2980027"/>
    <lineage>
        <taxon>Bacteria</taxon>
        <taxon>Bacillati</taxon>
        <taxon>Bacillota</taxon>
        <taxon>Bacilli</taxon>
        <taxon>Bacillales</taxon>
        <taxon>Bacillaceae</taxon>
        <taxon>Fervidibacillus</taxon>
    </lineage>
</organism>
<protein>
    <submittedName>
        <fullName evidence="1">Uncharacterized protein</fullName>
    </submittedName>
</protein>
<sequence>MNKAAKTAKELKEFYGRTPKTANFAVMSLIVGIIIDKLNEVNLSELPRLRATDRVNSPTEAYANVPDRRLRTAPAATVEGVTNVLDLNIRLLERELKREEIKRRTAAEWRLIERSYIRHADYTLPDFYDDFKTRIERGQATWADYREERRKWRRCENRWCLNVFPVDRDHFKKGEIKARNKHAKFCSSTCRTEHFKALKQYERTAEMYDNPTYLPQSEIDAELELETSINDAISRRELPFEHEHLIALENGSMKVESFAPTDDEVNGEVYECVTYNLNDLTDEEIREKGLEKYAKKRSTVML</sequence>
<dbReference type="RefSeq" id="WP_275421561.1">
    <property type="nucleotide sequence ID" value="NZ_CP106877.1"/>
</dbReference>
<dbReference type="EMBL" id="CP106877">
    <property type="protein sequence ID" value="WAA13396.1"/>
    <property type="molecule type" value="Genomic_DNA"/>
</dbReference>
<name>A0A9E8RZ08_9BACI</name>
<proteinExistence type="predicted"/>
<accession>A0A9E8RZ08</accession>
<reference evidence="1" key="1">
    <citation type="submission" date="2022-09" db="EMBL/GenBank/DDBJ databases">
        <title>Complete Genomes of Fervidibacillus albus and Fervidibacillus halotolerans isolated from tidal flat sediments.</title>
        <authorList>
            <person name="Kwon K.K."/>
            <person name="Yang S.-H."/>
            <person name="Park M.J."/>
            <person name="Oh H.-M."/>
        </authorList>
    </citation>
    <scope>NUCLEOTIDE SEQUENCE</scope>
    <source>
        <strain evidence="1">MEBiC13594</strain>
    </source>
</reference>
<evidence type="ECO:0000313" key="1">
    <source>
        <dbReference type="EMBL" id="WAA13396.1"/>
    </source>
</evidence>
<evidence type="ECO:0000313" key="2">
    <source>
        <dbReference type="Proteomes" id="UP001164726"/>
    </source>
</evidence>
<gene>
    <name evidence="1" type="ORF">OE105_04590</name>
</gene>
<keyword evidence="2" id="KW-1185">Reference proteome</keyword>
<dbReference type="KEGG" id="fhl:OE105_04590"/>
<dbReference type="Proteomes" id="UP001164726">
    <property type="component" value="Chromosome"/>
</dbReference>
<dbReference type="AlphaFoldDB" id="A0A9E8RZ08"/>